<dbReference type="Proteomes" id="UP000182743">
    <property type="component" value="Unassembled WGS sequence"/>
</dbReference>
<dbReference type="GO" id="GO:0016625">
    <property type="term" value="F:oxidoreductase activity, acting on the aldehyde or oxo group of donors, iron-sulfur protein as acceptor"/>
    <property type="evidence" value="ECO:0007669"/>
    <property type="project" value="InterPro"/>
</dbReference>
<dbReference type="OMA" id="KWGQAIP"/>
<dbReference type="EC" id="1.2.1.58" evidence="3"/>
<dbReference type="SUPFAM" id="SSF53323">
    <property type="entry name" value="Pyruvate-ferredoxin oxidoreductase, PFOR, domain III"/>
    <property type="match status" value="1"/>
</dbReference>
<dbReference type="PANTHER" id="PTHR43366:SF1">
    <property type="entry name" value="PYRUVATE SYNTHASE SUBUNIT PORC"/>
    <property type="match status" value="1"/>
</dbReference>
<dbReference type="InterPro" id="IPR019752">
    <property type="entry name" value="Pyrv/ketoisovalerate_OxRed_cat"/>
</dbReference>
<dbReference type="KEGG" id="mtho:MOTHE_c03050"/>
<dbReference type="InterPro" id="IPR002869">
    <property type="entry name" value="Pyrv_flavodox_OxRed_cen"/>
</dbReference>
<dbReference type="Gene3D" id="3.40.920.10">
    <property type="entry name" value="Pyruvate-ferredoxin oxidoreductase, PFOR, domain III"/>
    <property type="match status" value="1"/>
</dbReference>
<organism evidence="3 4">
    <name type="scientific">Neomoorella thermoacetica</name>
    <name type="common">Clostridium thermoaceticum</name>
    <dbReference type="NCBI Taxonomy" id="1525"/>
    <lineage>
        <taxon>Bacteria</taxon>
        <taxon>Bacillati</taxon>
        <taxon>Bacillota</taxon>
        <taxon>Clostridia</taxon>
        <taxon>Neomoorellales</taxon>
        <taxon>Neomoorellaceae</taxon>
        <taxon>Neomoorella</taxon>
    </lineage>
</organism>
<dbReference type="GO" id="GO:0047110">
    <property type="term" value="F:phenylglyoxylate dehydrogenase (acylating) activity"/>
    <property type="evidence" value="ECO:0007669"/>
    <property type="project" value="UniProtKB-EC"/>
</dbReference>
<gene>
    <name evidence="3" type="primary">padE</name>
    <name evidence="3" type="ORF">MOOR_15880</name>
</gene>
<dbReference type="RefSeq" id="WP_011391919.1">
    <property type="nucleotide sequence ID" value="NZ_BSDM01000007.1"/>
</dbReference>
<protein>
    <submittedName>
        <fullName evidence="3">NADH-dependent phenylglyoxylate dehydrogenase subunit gamma</fullName>
        <ecNumber evidence="3">1.2.1.58</ecNumber>
    </submittedName>
</protein>
<name>A0A1J5NHF6_NEOTH</name>
<sequence length="182" mass="19579">MLQLKLYGLGGQGVVTAAKVLASAIAIQEGRYAQAVPAYGHERRGAPVYADLIVDDEPILVKSFVYQPDYVLIFDLAVIEKGVNVTEGAHKNTCFVANSDKAPIEYPFSQGFGPVYYADATKIALEVLNIEIPNSAMLGAFAATGVVKIDSVCAALQEFFQGKAGDKNVEAARRCYTSIQRL</sequence>
<dbReference type="KEGG" id="mthz:MOTHA_c04020"/>
<dbReference type="AlphaFoldDB" id="A0A1J5NHF6"/>
<feature type="domain" description="Pyruvate/ketoisovalerate oxidoreductase catalytic" evidence="2">
    <location>
        <begin position="10"/>
        <end position="176"/>
    </location>
</feature>
<dbReference type="Pfam" id="PF01558">
    <property type="entry name" value="POR"/>
    <property type="match status" value="1"/>
</dbReference>
<dbReference type="NCBIfam" id="TIGR02175">
    <property type="entry name" value="PorC_KorC"/>
    <property type="match status" value="1"/>
</dbReference>
<evidence type="ECO:0000259" key="2">
    <source>
        <dbReference type="Pfam" id="PF01558"/>
    </source>
</evidence>
<dbReference type="InterPro" id="IPR051626">
    <property type="entry name" value="Oxidoreductase_gamma_subunit"/>
</dbReference>
<dbReference type="EMBL" id="MIHH01000008">
    <property type="protein sequence ID" value="OIQ08671.1"/>
    <property type="molecule type" value="Genomic_DNA"/>
</dbReference>
<keyword evidence="1 3" id="KW-0560">Oxidoreductase</keyword>
<proteinExistence type="predicted"/>
<dbReference type="InterPro" id="IPR011894">
    <property type="entry name" value="PorC_KorC"/>
</dbReference>
<dbReference type="GeneID" id="45616418"/>
<evidence type="ECO:0000256" key="1">
    <source>
        <dbReference type="ARBA" id="ARBA00023002"/>
    </source>
</evidence>
<reference evidence="3 4" key="1">
    <citation type="submission" date="2016-08" db="EMBL/GenBank/DDBJ databases">
        <title>Genome-based comparison of Moorella thermoacetic strains.</title>
        <authorList>
            <person name="Poehlein A."/>
            <person name="Bengelsdorf F.R."/>
            <person name="Esser C."/>
            <person name="Duerre P."/>
            <person name="Daniel R."/>
        </authorList>
    </citation>
    <scope>NUCLEOTIDE SEQUENCE [LARGE SCALE GENOMIC DNA]</scope>
    <source>
        <strain evidence="3 4">DSM 11768</strain>
    </source>
</reference>
<evidence type="ECO:0000313" key="4">
    <source>
        <dbReference type="Proteomes" id="UP000182743"/>
    </source>
</evidence>
<dbReference type="PANTHER" id="PTHR43366">
    <property type="entry name" value="PYRUVATE SYNTHASE SUBUNIT PORC"/>
    <property type="match status" value="1"/>
</dbReference>
<evidence type="ECO:0000313" key="3">
    <source>
        <dbReference type="EMBL" id="OIQ08671.1"/>
    </source>
</evidence>
<accession>A0A1J5NHF6</accession>
<comment type="caution">
    <text evidence="3">The sequence shown here is derived from an EMBL/GenBank/DDBJ whole genome shotgun (WGS) entry which is preliminary data.</text>
</comment>